<sequence>MEVIWCLQSKKKKTFTLQFSFSLPTVLSVSSPDLTHIMIDPFISGGQEFKRKQGVPAGWDSCRHLETLEFTDEDIQVSCPHNELGRNLTFKMTEVKLVACGGFKDSHCIIITFV</sequence>
<name>A0ABV0WYQ1_9TELE</name>
<comment type="caution">
    <text evidence="1">The sequence shown here is derived from an EMBL/GenBank/DDBJ whole genome shotgun (WGS) entry which is preliminary data.</text>
</comment>
<proteinExistence type="predicted"/>
<dbReference type="EMBL" id="JAHRIM010071988">
    <property type="protein sequence ID" value="MEQ2273517.1"/>
    <property type="molecule type" value="Genomic_DNA"/>
</dbReference>
<organism evidence="1 2">
    <name type="scientific">Xenotaenia resolanae</name>
    <dbReference type="NCBI Taxonomy" id="208358"/>
    <lineage>
        <taxon>Eukaryota</taxon>
        <taxon>Metazoa</taxon>
        <taxon>Chordata</taxon>
        <taxon>Craniata</taxon>
        <taxon>Vertebrata</taxon>
        <taxon>Euteleostomi</taxon>
        <taxon>Actinopterygii</taxon>
        <taxon>Neopterygii</taxon>
        <taxon>Teleostei</taxon>
        <taxon>Neoteleostei</taxon>
        <taxon>Acanthomorphata</taxon>
        <taxon>Ovalentaria</taxon>
        <taxon>Atherinomorphae</taxon>
        <taxon>Cyprinodontiformes</taxon>
        <taxon>Goodeidae</taxon>
        <taxon>Xenotaenia</taxon>
    </lineage>
</organism>
<keyword evidence="2" id="KW-1185">Reference proteome</keyword>
<dbReference type="Proteomes" id="UP001444071">
    <property type="component" value="Unassembled WGS sequence"/>
</dbReference>
<accession>A0ABV0WYQ1</accession>
<evidence type="ECO:0000313" key="1">
    <source>
        <dbReference type="EMBL" id="MEQ2273517.1"/>
    </source>
</evidence>
<reference evidence="1 2" key="1">
    <citation type="submission" date="2021-06" db="EMBL/GenBank/DDBJ databases">
        <authorList>
            <person name="Palmer J.M."/>
        </authorList>
    </citation>
    <scope>NUCLEOTIDE SEQUENCE [LARGE SCALE GENOMIC DNA]</scope>
    <source>
        <strain evidence="1 2">XR_2019</strain>
        <tissue evidence="1">Muscle</tissue>
    </source>
</reference>
<protein>
    <submittedName>
        <fullName evidence="1">Uncharacterized protein</fullName>
    </submittedName>
</protein>
<evidence type="ECO:0000313" key="2">
    <source>
        <dbReference type="Proteomes" id="UP001444071"/>
    </source>
</evidence>
<gene>
    <name evidence="1" type="ORF">XENORESO_005188</name>
</gene>